<keyword evidence="8" id="KW-0131">Cell cycle</keyword>
<evidence type="ECO:0000256" key="6">
    <source>
        <dbReference type="ARBA" id="ARBA00023125"/>
    </source>
</evidence>
<keyword evidence="6 9" id="KW-0238">DNA-binding</keyword>
<dbReference type="Proteomes" id="UP000641588">
    <property type="component" value="Unassembled WGS sequence"/>
</dbReference>
<dbReference type="InterPro" id="IPR013762">
    <property type="entry name" value="Integrase-like_cat_sf"/>
</dbReference>
<evidence type="ECO:0000256" key="1">
    <source>
        <dbReference type="ARBA" id="ARBA00004496"/>
    </source>
</evidence>
<evidence type="ECO:0000256" key="2">
    <source>
        <dbReference type="ARBA" id="ARBA00022490"/>
    </source>
</evidence>
<feature type="domain" description="Core-binding (CB)" evidence="11">
    <location>
        <begin position="5"/>
        <end position="87"/>
    </location>
</feature>
<accession>A0A972GUX7</accession>
<keyword evidence="5" id="KW-0229">DNA integration</keyword>
<dbReference type="Gene3D" id="1.10.150.130">
    <property type="match status" value="1"/>
</dbReference>
<evidence type="ECO:0000259" key="11">
    <source>
        <dbReference type="PROSITE" id="PS51900"/>
    </source>
</evidence>
<dbReference type="EMBL" id="WHOD01000045">
    <property type="protein sequence ID" value="NOU93285.1"/>
    <property type="molecule type" value="Genomic_DNA"/>
</dbReference>
<name>A0A972GUX7_9BACL</name>
<dbReference type="SUPFAM" id="SSF56349">
    <property type="entry name" value="DNA breaking-rejoining enzymes"/>
    <property type="match status" value="1"/>
</dbReference>
<dbReference type="InterPro" id="IPR050090">
    <property type="entry name" value="Tyrosine_recombinase_XerCD"/>
</dbReference>
<dbReference type="PANTHER" id="PTHR30349:SF77">
    <property type="entry name" value="TYROSINE RECOMBINASE XERC"/>
    <property type="match status" value="1"/>
</dbReference>
<evidence type="ECO:0000256" key="9">
    <source>
        <dbReference type="PROSITE-ProRule" id="PRU01248"/>
    </source>
</evidence>
<dbReference type="InterPro" id="IPR002104">
    <property type="entry name" value="Integrase_catalytic"/>
</dbReference>
<dbReference type="Pfam" id="PF02899">
    <property type="entry name" value="Phage_int_SAM_1"/>
    <property type="match status" value="1"/>
</dbReference>
<evidence type="ECO:0000313" key="12">
    <source>
        <dbReference type="EMBL" id="NOU93285.1"/>
    </source>
</evidence>
<keyword evidence="13" id="KW-1185">Reference proteome</keyword>
<dbReference type="InterPro" id="IPR044068">
    <property type="entry name" value="CB"/>
</dbReference>
<evidence type="ECO:0000256" key="5">
    <source>
        <dbReference type="ARBA" id="ARBA00022908"/>
    </source>
</evidence>
<dbReference type="InterPro" id="IPR010998">
    <property type="entry name" value="Integrase_recombinase_N"/>
</dbReference>
<sequence>MNHDYFDDELLEFFDIWMKDQGFTPQTQKAYLGDTRQFLETIAPKKLTEIESIDIMRFLTKVRQRGAGDSTRNRYLSSVRTFFNALLEHKYVSINPSLAIKKSKVEKQQIPSYLEENLLSNFIESIDGKYQIRNVAMFLLMSYAGLRVSELSKLNLSDFNKSTQDLKVNGKGRKWRTIPLPEQLVYILDLALEERIRPKKETEQAFFISQFGRRITIRMIQKIAESNFSEFKKKYKEVQGKSLSSHKLRHTFATLQVIAGTDIRTLQELLGHSSIQTTQIYTHVGDKQKQEAMSRVIPHLPKFRSSHASQKIEGEHKGYPM</sequence>
<reference evidence="12" key="1">
    <citation type="submission" date="2019-10" db="EMBL/GenBank/DDBJ databases">
        <title>Description of Paenibacillus glebae sp. nov.</title>
        <authorList>
            <person name="Carlier A."/>
            <person name="Qi S."/>
        </authorList>
    </citation>
    <scope>NUCLEOTIDE SEQUENCE</scope>
    <source>
        <strain evidence="12">LMG 31456</strain>
    </source>
</reference>
<dbReference type="RefSeq" id="WP_171651487.1">
    <property type="nucleotide sequence ID" value="NZ_WHOD01000045.1"/>
</dbReference>
<evidence type="ECO:0000256" key="8">
    <source>
        <dbReference type="ARBA" id="ARBA00023306"/>
    </source>
</evidence>
<evidence type="ECO:0000313" key="13">
    <source>
        <dbReference type="Proteomes" id="UP000641588"/>
    </source>
</evidence>
<dbReference type="GO" id="GO:0003677">
    <property type="term" value="F:DNA binding"/>
    <property type="evidence" value="ECO:0007669"/>
    <property type="project" value="UniProtKB-UniRule"/>
</dbReference>
<dbReference type="InterPro" id="IPR004107">
    <property type="entry name" value="Integrase_SAM-like_N"/>
</dbReference>
<dbReference type="InterPro" id="IPR011010">
    <property type="entry name" value="DNA_brk_join_enz"/>
</dbReference>
<keyword evidence="3" id="KW-0132">Cell division</keyword>
<dbReference type="GO" id="GO:0005737">
    <property type="term" value="C:cytoplasm"/>
    <property type="evidence" value="ECO:0007669"/>
    <property type="project" value="UniProtKB-SubCell"/>
</dbReference>
<keyword evidence="7" id="KW-0233">DNA recombination</keyword>
<evidence type="ECO:0000256" key="4">
    <source>
        <dbReference type="ARBA" id="ARBA00022829"/>
    </source>
</evidence>
<dbReference type="PROSITE" id="PS51898">
    <property type="entry name" value="TYR_RECOMBINASE"/>
    <property type="match status" value="1"/>
</dbReference>
<dbReference type="GO" id="GO:0006310">
    <property type="term" value="P:DNA recombination"/>
    <property type="evidence" value="ECO:0007669"/>
    <property type="project" value="UniProtKB-KW"/>
</dbReference>
<keyword evidence="4" id="KW-0159">Chromosome partition</keyword>
<dbReference type="PANTHER" id="PTHR30349">
    <property type="entry name" value="PHAGE INTEGRASE-RELATED"/>
    <property type="match status" value="1"/>
</dbReference>
<evidence type="ECO:0000256" key="3">
    <source>
        <dbReference type="ARBA" id="ARBA00022618"/>
    </source>
</evidence>
<protein>
    <submittedName>
        <fullName evidence="12">Tyrosine-type recombinase/integrase</fullName>
    </submittedName>
</protein>
<dbReference type="PROSITE" id="PS51900">
    <property type="entry name" value="CB"/>
    <property type="match status" value="1"/>
</dbReference>
<keyword evidence="2" id="KW-0963">Cytoplasm</keyword>
<comment type="caution">
    <text evidence="12">The sequence shown here is derived from an EMBL/GenBank/DDBJ whole genome shotgun (WGS) entry which is preliminary data.</text>
</comment>
<dbReference type="GO" id="GO:0015074">
    <property type="term" value="P:DNA integration"/>
    <property type="evidence" value="ECO:0007669"/>
    <property type="project" value="UniProtKB-KW"/>
</dbReference>
<feature type="domain" description="Tyr recombinase" evidence="10">
    <location>
        <begin position="109"/>
        <end position="294"/>
    </location>
</feature>
<comment type="subcellular location">
    <subcellularLocation>
        <location evidence="1">Cytoplasm</location>
    </subcellularLocation>
</comment>
<gene>
    <name evidence="12" type="ORF">GC093_08650</name>
</gene>
<dbReference type="Gene3D" id="1.10.443.10">
    <property type="entry name" value="Intergrase catalytic core"/>
    <property type="match status" value="1"/>
</dbReference>
<evidence type="ECO:0000259" key="10">
    <source>
        <dbReference type="PROSITE" id="PS51898"/>
    </source>
</evidence>
<dbReference type="AlphaFoldDB" id="A0A972GUX7"/>
<organism evidence="12 13">
    <name type="scientific">Paenibacillus foliorum</name>
    <dbReference type="NCBI Taxonomy" id="2654974"/>
    <lineage>
        <taxon>Bacteria</taxon>
        <taxon>Bacillati</taxon>
        <taxon>Bacillota</taxon>
        <taxon>Bacilli</taxon>
        <taxon>Bacillales</taxon>
        <taxon>Paenibacillaceae</taxon>
        <taxon>Paenibacillus</taxon>
    </lineage>
</organism>
<dbReference type="GO" id="GO:0007059">
    <property type="term" value="P:chromosome segregation"/>
    <property type="evidence" value="ECO:0007669"/>
    <property type="project" value="UniProtKB-KW"/>
</dbReference>
<proteinExistence type="predicted"/>
<evidence type="ECO:0000256" key="7">
    <source>
        <dbReference type="ARBA" id="ARBA00023172"/>
    </source>
</evidence>
<dbReference type="GO" id="GO:0051301">
    <property type="term" value="P:cell division"/>
    <property type="evidence" value="ECO:0007669"/>
    <property type="project" value="UniProtKB-KW"/>
</dbReference>
<dbReference type="Pfam" id="PF00589">
    <property type="entry name" value="Phage_integrase"/>
    <property type="match status" value="1"/>
</dbReference>